<evidence type="ECO:0000313" key="2">
    <source>
        <dbReference type="Proteomes" id="UP001054945"/>
    </source>
</evidence>
<proteinExistence type="predicted"/>
<accession>A0AAV4WTN4</accession>
<organism evidence="1 2">
    <name type="scientific">Caerostris extrusa</name>
    <name type="common">Bark spider</name>
    <name type="synonym">Caerostris bankana</name>
    <dbReference type="NCBI Taxonomy" id="172846"/>
    <lineage>
        <taxon>Eukaryota</taxon>
        <taxon>Metazoa</taxon>
        <taxon>Ecdysozoa</taxon>
        <taxon>Arthropoda</taxon>
        <taxon>Chelicerata</taxon>
        <taxon>Arachnida</taxon>
        <taxon>Araneae</taxon>
        <taxon>Araneomorphae</taxon>
        <taxon>Entelegynae</taxon>
        <taxon>Araneoidea</taxon>
        <taxon>Araneidae</taxon>
        <taxon>Caerostris</taxon>
    </lineage>
</organism>
<name>A0AAV4WTN4_CAEEX</name>
<gene>
    <name evidence="1" type="ORF">CEXT_737361</name>
</gene>
<keyword evidence="2" id="KW-1185">Reference proteome</keyword>
<reference evidence="1 2" key="1">
    <citation type="submission" date="2021-06" db="EMBL/GenBank/DDBJ databases">
        <title>Caerostris extrusa draft genome.</title>
        <authorList>
            <person name="Kono N."/>
            <person name="Arakawa K."/>
        </authorList>
    </citation>
    <scope>NUCLEOTIDE SEQUENCE [LARGE SCALE GENOMIC DNA]</scope>
</reference>
<dbReference type="Proteomes" id="UP001054945">
    <property type="component" value="Unassembled WGS sequence"/>
</dbReference>
<protein>
    <submittedName>
        <fullName evidence="1">Uncharacterized protein</fullName>
    </submittedName>
</protein>
<sequence>MVLSSNKEQIKAKVHMPIQNGEYKKYVRPQVVQLNSSRREDHEPSHYTFGNKGSLKQCSDIAFRSEPFMTRCHSELNHSNQMQFRSEPFKMPQMQFRSEPFKTRCQFRSENHS</sequence>
<evidence type="ECO:0000313" key="1">
    <source>
        <dbReference type="EMBL" id="GIY85628.1"/>
    </source>
</evidence>
<comment type="caution">
    <text evidence="1">The sequence shown here is derived from an EMBL/GenBank/DDBJ whole genome shotgun (WGS) entry which is preliminary data.</text>
</comment>
<dbReference type="AlphaFoldDB" id="A0AAV4WTN4"/>
<dbReference type="EMBL" id="BPLR01016670">
    <property type="protein sequence ID" value="GIY85628.1"/>
    <property type="molecule type" value="Genomic_DNA"/>
</dbReference>